<keyword evidence="2" id="KW-1133">Transmembrane helix</keyword>
<feature type="transmembrane region" description="Helical" evidence="2">
    <location>
        <begin position="316"/>
        <end position="345"/>
    </location>
</feature>
<protein>
    <recommendedName>
        <fullName evidence="4">DUF7728 domain-containing protein</fullName>
    </recommendedName>
</protein>
<evidence type="ECO:0000313" key="6">
    <source>
        <dbReference type="Proteomes" id="UP001286456"/>
    </source>
</evidence>
<evidence type="ECO:0000259" key="4">
    <source>
        <dbReference type="Pfam" id="PF24854"/>
    </source>
</evidence>
<accession>A0AAE0J4P9</accession>
<keyword evidence="2" id="KW-0472">Membrane</keyword>
<comment type="caution">
    <text evidence="5">The sequence shown here is derived from an EMBL/GenBank/DDBJ whole genome shotgun (WGS) entry which is preliminary data.</text>
</comment>
<dbReference type="PANTHER" id="PTHR40622:SF1">
    <property type="match status" value="1"/>
</dbReference>
<organism evidence="5 6">
    <name type="scientific">Cercophora scortea</name>
    <dbReference type="NCBI Taxonomy" id="314031"/>
    <lineage>
        <taxon>Eukaryota</taxon>
        <taxon>Fungi</taxon>
        <taxon>Dikarya</taxon>
        <taxon>Ascomycota</taxon>
        <taxon>Pezizomycotina</taxon>
        <taxon>Sordariomycetes</taxon>
        <taxon>Sordariomycetidae</taxon>
        <taxon>Sordariales</taxon>
        <taxon>Lasiosphaeriaceae</taxon>
        <taxon>Cercophora</taxon>
    </lineage>
</organism>
<dbReference type="PANTHER" id="PTHR40622">
    <property type="match status" value="1"/>
</dbReference>
<evidence type="ECO:0000256" key="1">
    <source>
        <dbReference type="SAM" id="MobiDB-lite"/>
    </source>
</evidence>
<evidence type="ECO:0000256" key="2">
    <source>
        <dbReference type="SAM" id="Phobius"/>
    </source>
</evidence>
<gene>
    <name evidence="5" type="ORF">B0T19DRAFT_32459</name>
</gene>
<feature type="domain" description="DUF7728" evidence="4">
    <location>
        <begin position="42"/>
        <end position="219"/>
    </location>
</feature>
<reference evidence="5" key="2">
    <citation type="submission" date="2023-06" db="EMBL/GenBank/DDBJ databases">
        <authorList>
            <consortium name="Lawrence Berkeley National Laboratory"/>
            <person name="Haridas S."/>
            <person name="Hensen N."/>
            <person name="Bonometti L."/>
            <person name="Westerberg I."/>
            <person name="Brannstrom I.O."/>
            <person name="Guillou S."/>
            <person name="Cros-Aarteil S."/>
            <person name="Calhoun S."/>
            <person name="Kuo A."/>
            <person name="Mondo S."/>
            <person name="Pangilinan J."/>
            <person name="Riley R."/>
            <person name="Labutti K."/>
            <person name="Andreopoulos B."/>
            <person name="Lipzen A."/>
            <person name="Chen C."/>
            <person name="Yanf M."/>
            <person name="Daum C."/>
            <person name="Ng V."/>
            <person name="Clum A."/>
            <person name="Steindorff A."/>
            <person name="Ohm R."/>
            <person name="Martin F."/>
            <person name="Silar P."/>
            <person name="Natvig D."/>
            <person name="Lalanne C."/>
            <person name="Gautier V."/>
            <person name="Ament-Velasquez S.L."/>
            <person name="Kruys A."/>
            <person name="Hutchinson M.I."/>
            <person name="Powell A.J."/>
            <person name="Barry K."/>
            <person name="Miller A.N."/>
            <person name="Grigoriev I.V."/>
            <person name="Debuchy R."/>
            <person name="Gladieux P."/>
            <person name="Thoren M.H."/>
            <person name="Johannesson H."/>
        </authorList>
    </citation>
    <scope>NUCLEOTIDE SEQUENCE</scope>
    <source>
        <strain evidence="5">SMH4131-1</strain>
    </source>
</reference>
<dbReference type="Proteomes" id="UP001286456">
    <property type="component" value="Unassembled WGS sequence"/>
</dbReference>
<proteinExistence type="predicted"/>
<feature type="chain" id="PRO_5042288351" description="DUF7728 domain-containing protein" evidence="3">
    <location>
        <begin position="19"/>
        <end position="406"/>
    </location>
</feature>
<feature type="region of interest" description="Disordered" evidence="1">
    <location>
        <begin position="278"/>
        <end position="297"/>
    </location>
</feature>
<feature type="region of interest" description="Disordered" evidence="1">
    <location>
        <begin position="114"/>
        <end position="155"/>
    </location>
</feature>
<feature type="compositionally biased region" description="Basic residues" evidence="1">
    <location>
        <begin position="283"/>
        <end position="293"/>
    </location>
</feature>
<feature type="compositionally biased region" description="Basic and acidic residues" evidence="1">
    <location>
        <begin position="114"/>
        <end position="138"/>
    </location>
</feature>
<keyword evidence="6" id="KW-1185">Reference proteome</keyword>
<keyword evidence="3" id="KW-0732">Signal</keyword>
<dbReference type="Pfam" id="PF24854">
    <property type="entry name" value="DUF7728"/>
    <property type="match status" value="1"/>
</dbReference>
<dbReference type="AlphaFoldDB" id="A0AAE0J4P9"/>
<sequence>MLLKTVSVGLLAAAATQAFLLPLEVIEPHLVPALSQGDQPTTQVVKLACPGCPLVIKSESKYASDGIARGPRNHLELAFTFGDDIVLVNGYELYPHDKPSQNSLWAPQVLDLPPKETHLMPHHGDHDHKDDDHKGDEHHHHRRPRPQSANDFIRPQKLGFGAQTKTHLPDDENRTLIEIDFQVFEVGTNFIDGIPAVHLKMIKDAAGKLMLANIETGPSQTLQKTPMDKQEECATLLCKWKAIIQDKINRIKAAKGCHGKAGAKASDKPAQEISLDEWEPHNRPHHGHGHGHGHGAAFGERHHSMGMLFKSIASHILLPILIGIIAGVSVSLVGMMVGTFIVSVWRTFIRKPSHRHAGHSHHHAATKEAAVVEEKAGLMEHQDPPPSYEAEVEVEVGEVDVKKAEV</sequence>
<dbReference type="InterPro" id="IPR056145">
    <property type="entry name" value="DUF7728"/>
</dbReference>
<name>A0AAE0J4P9_9PEZI</name>
<evidence type="ECO:0000313" key="5">
    <source>
        <dbReference type="EMBL" id="KAK3336201.1"/>
    </source>
</evidence>
<feature type="signal peptide" evidence="3">
    <location>
        <begin position="1"/>
        <end position="18"/>
    </location>
</feature>
<dbReference type="EMBL" id="JAUEPO010000001">
    <property type="protein sequence ID" value="KAK3336201.1"/>
    <property type="molecule type" value="Genomic_DNA"/>
</dbReference>
<evidence type="ECO:0000256" key="3">
    <source>
        <dbReference type="SAM" id="SignalP"/>
    </source>
</evidence>
<reference evidence="5" key="1">
    <citation type="journal article" date="2023" name="Mol. Phylogenet. Evol.">
        <title>Genome-scale phylogeny and comparative genomics of the fungal order Sordariales.</title>
        <authorList>
            <person name="Hensen N."/>
            <person name="Bonometti L."/>
            <person name="Westerberg I."/>
            <person name="Brannstrom I.O."/>
            <person name="Guillou S."/>
            <person name="Cros-Aarteil S."/>
            <person name="Calhoun S."/>
            <person name="Haridas S."/>
            <person name="Kuo A."/>
            <person name="Mondo S."/>
            <person name="Pangilinan J."/>
            <person name="Riley R."/>
            <person name="LaButti K."/>
            <person name="Andreopoulos B."/>
            <person name="Lipzen A."/>
            <person name="Chen C."/>
            <person name="Yan M."/>
            <person name="Daum C."/>
            <person name="Ng V."/>
            <person name="Clum A."/>
            <person name="Steindorff A."/>
            <person name="Ohm R.A."/>
            <person name="Martin F."/>
            <person name="Silar P."/>
            <person name="Natvig D.O."/>
            <person name="Lalanne C."/>
            <person name="Gautier V."/>
            <person name="Ament-Velasquez S.L."/>
            <person name="Kruys A."/>
            <person name="Hutchinson M.I."/>
            <person name="Powell A.J."/>
            <person name="Barry K."/>
            <person name="Miller A.N."/>
            <person name="Grigoriev I.V."/>
            <person name="Debuchy R."/>
            <person name="Gladieux P."/>
            <person name="Hiltunen Thoren M."/>
            <person name="Johannesson H."/>
        </authorList>
    </citation>
    <scope>NUCLEOTIDE SEQUENCE</scope>
    <source>
        <strain evidence="5">SMH4131-1</strain>
    </source>
</reference>
<keyword evidence="2" id="KW-0812">Transmembrane</keyword>